<gene>
    <name evidence="4" type="ORF">A6J80_20995</name>
</gene>
<organism evidence="4 5">
    <name type="scientific">Paracoccus yeei</name>
    <dbReference type="NCBI Taxonomy" id="147645"/>
    <lineage>
        <taxon>Bacteria</taxon>
        <taxon>Pseudomonadati</taxon>
        <taxon>Pseudomonadota</taxon>
        <taxon>Alphaproteobacteria</taxon>
        <taxon>Rhodobacterales</taxon>
        <taxon>Paracoccaceae</taxon>
        <taxon>Paracoccus</taxon>
    </lineage>
</organism>
<dbReference type="Pfam" id="PF01370">
    <property type="entry name" value="Epimerase"/>
    <property type="match status" value="1"/>
</dbReference>
<comment type="pathway">
    <text evidence="1">Bacterial outer membrane biogenesis; LPS O-antigen biosynthesis.</text>
</comment>
<name>A0A1V0GY52_9RHOB</name>
<reference evidence="4" key="1">
    <citation type="submission" date="2017-12" db="EMBL/GenBank/DDBJ databases">
        <title>FDA dAtabase for Regulatory Grade micrObial Sequences (FDA-ARGOS): Supporting development and validation of Infectious Disease Dx tests.</title>
        <authorList>
            <person name="Campos J."/>
            <person name="Goldberg B."/>
            <person name="Tallon L."/>
            <person name="Sadzewicz L."/>
            <person name="Sengamalay N."/>
            <person name="Ott S."/>
            <person name="Godinez A."/>
            <person name="Nagaraj S."/>
            <person name="Vyas G."/>
            <person name="Aluvathingal J."/>
            <person name="Nadendla S."/>
            <person name="Geyer C."/>
            <person name="Nandy P."/>
            <person name="Hobson J."/>
            <person name="Sichtig H."/>
        </authorList>
    </citation>
    <scope>NUCLEOTIDE SEQUENCE</scope>
    <source>
        <strain evidence="4">FDAARGOS_252</strain>
        <plasmid evidence="4">unnamed4</plasmid>
    </source>
</reference>
<sequence>MTLLVTGATGFIGTNLTEHLLRRGHAVVALANQPPQESARRHLLSLGDARFVQADVRDQASIERVIREHRVRRVVHGAVVTSDMARERQGAPFVIDVNLVGTAAVASAAGACGVERFVYMGSAGVFTEGNHPDAAPLDEDEPHEVGTLYAISKSAAEAIALRVAALWNMPAAVGRIGTAFGPWEHDTGFRDTLSPVWQLTDIAARGERARLARDKRKNWHYARDAADALARLVLADGSRHRVYNLGPSAAWPLSRWCERLKAAFPGFDYGFGLAPNVELYGDNDGGYMTGDRFADEFGPVARFGPDDAFDDFMAWRERHGG</sequence>
<evidence type="ECO:0000313" key="5">
    <source>
        <dbReference type="Proteomes" id="UP000191257"/>
    </source>
</evidence>
<dbReference type="SMART" id="SM00822">
    <property type="entry name" value="PKS_KR"/>
    <property type="match status" value="1"/>
</dbReference>
<evidence type="ECO:0000256" key="2">
    <source>
        <dbReference type="ARBA" id="ARBA00007637"/>
    </source>
</evidence>
<proteinExistence type="inferred from homology"/>
<evidence type="ECO:0000259" key="3">
    <source>
        <dbReference type="SMART" id="SM00822"/>
    </source>
</evidence>
<dbReference type="AlphaFoldDB" id="A0A1V0GY52"/>
<dbReference type="RefSeq" id="WP_080623073.1">
    <property type="nucleotide sequence ID" value="NZ_CAWMZI010000005.1"/>
</dbReference>
<accession>A0A1V0GY52</accession>
<dbReference type="KEGG" id="pye:A6J80_20995"/>
<feature type="domain" description="Ketoreductase" evidence="3">
    <location>
        <begin position="1"/>
        <end position="186"/>
    </location>
</feature>
<dbReference type="SUPFAM" id="SSF51735">
    <property type="entry name" value="NAD(P)-binding Rossmann-fold domains"/>
    <property type="match status" value="1"/>
</dbReference>
<dbReference type="PANTHER" id="PTHR43000">
    <property type="entry name" value="DTDP-D-GLUCOSE 4,6-DEHYDRATASE-RELATED"/>
    <property type="match status" value="1"/>
</dbReference>
<dbReference type="Gene3D" id="3.40.50.720">
    <property type="entry name" value="NAD(P)-binding Rossmann-like Domain"/>
    <property type="match status" value="1"/>
</dbReference>
<dbReference type="EMBL" id="CP020444">
    <property type="protein sequence ID" value="ARC38786.1"/>
    <property type="molecule type" value="Genomic_DNA"/>
</dbReference>
<dbReference type="InterPro" id="IPR001509">
    <property type="entry name" value="Epimerase_deHydtase"/>
</dbReference>
<dbReference type="InterPro" id="IPR057326">
    <property type="entry name" value="KR_dom"/>
</dbReference>
<dbReference type="Proteomes" id="UP000191257">
    <property type="component" value="Plasmid unnamed4"/>
</dbReference>
<evidence type="ECO:0000256" key="1">
    <source>
        <dbReference type="ARBA" id="ARBA00005125"/>
    </source>
</evidence>
<protein>
    <submittedName>
        <fullName evidence="4">NAD(P)-dependent oxidoreductase</fullName>
    </submittedName>
</protein>
<dbReference type="InterPro" id="IPR036291">
    <property type="entry name" value="NAD(P)-bd_dom_sf"/>
</dbReference>
<evidence type="ECO:0000313" key="4">
    <source>
        <dbReference type="EMBL" id="ARC38786.1"/>
    </source>
</evidence>
<geneLocation type="plasmid" evidence="4 5">
    <name>unnamed4</name>
</geneLocation>
<keyword evidence="5" id="KW-1185">Reference proteome</keyword>
<keyword evidence="4" id="KW-0614">Plasmid</keyword>
<comment type="similarity">
    <text evidence="2">Belongs to the NAD(P)-dependent epimerase/dehydratase family.</text>
</comment>